<dbReference type="GeneID" id="72000313"/>
<protein>
    <recommendedName>
        <fullName evidence="4">Secreted protein</fullName>
    </recommendedName>
</protein>
<dbReference type="Proteomes" id="UP000814176">
    <property type="component" value="Unassembled WGS sequence"/>
</dbReference>
<keyword evidence="1" id="KW-0472">Membrane</keyword>
<keyword evidence="1" id="KW-0812">Transmembrane</keyword>
<evidence type="ECO:0000313" key="2">
    <source>
        <dbReference type="EMBL" id="KAH9837290.1"/>
    </source>
</evidence>
<evidence type="ECO:0000256" key="1">
    <source>
        <dbReference type="SAM" id="Phobius"/>
    </source>
</evidence>
<evidence type="ECO:0008006" key="4">
    <source>
        <dbReference type="Google" id="ProtNLM"/>
    </source>
</evidence>
<gene>
    <name evidence="2" type="ORF">C8Q71DRAFT_595142</name>
</gene>
<organism evidence="2 3">
    <name type="scientific">Rhodofomes roseus</name>
    <dbReference type="NCBI Taxonomy" id="34475"/>
    <lineage>
        <taxon>Eukaryota</taxon>
        <taxon>Fungi</taxon>
        <taxon>Dikarya</taxon>
        <taxon>Basidiomycota</taxon>
        <taxon>Agaricomycotina</taxon>
        <taxon>Agaricomycetes</taxon>
        <taxon>Polyporales</taxon>
        <taxon>Rhodofomes</taxon>
    </lineage>
</organism>
<proteinExistence type="predicted"/>
<evidence type="ECO:0000313" key="3">
    <source>
        <dbReference type="Proteomes" id="UP000814176"/>
    </source>
</evidence>
<name>A0ABQ8KHE9_9APHY</name>
<sequence length="79" mass="8923">MRTHFIPEHFCLAGSPFACLTWFRLCLSRPVTTYDPLRLTYCYVTTTYDVLCLAILLCFRSAFCCSERALCESGAPAGQ</sequence>
<keyword evidence="1" id="KW-1133">Transmembrane helix</keyword>
<accession>A0ABQ8KHE9</accession>
<dbReference type="EMBL" id="JADCUA010000009">
    <property type="protein sequence ID" value="KAH9837290.1"/>
    <property type="molecule type" value="Genomic_DNA"/>
</dbReference>
<comment type="caution">
    <text evidence="2">The sequence shown here is derived from an EMBL/GenBank/DDBJ whole genome shotgun (WGS) entry which is preliminary data.</text>
</comment>
<feature type="transmembrane region" description="Helical" evidence="1">
    <location>
        <begin position="38"/>
        <end position="59"/>
    </location>
</feature>
<keyword evidence="3" id="KW-1185">Reference proteome</keyword>
<dbReference type="RefSeq" id="XP_047779459.1">
    <property type="nucleotide sequence ID" value="XM_047919581.1"/>
</dbReference>
<reference evidence="2 3" key="1">
    <citation type="journal article" date="2021" name="Environ. Microbiol.">
        <title>Gene family expansions and transcriptome signatures uncover fungal adaptations to wood decay.</title>
        <authorList>
            <person name="Hage H."/>
            <person name="Miyauchi S."/>
            <person name="Viragh M."/>
            <person name="Drula E."/>
            <person name="Min B."/>
            <person name="Chaduli D."/>
            <person name="Navarro D."/>
            <person name="Favel A."/>
            <person name="Norest M."/>
            <person name="Lesage-Meessen L."/>
            <person name="Balint B."/>
            <person name="Merenyi Z."/>
            <person name="de Eugenio L."/>
            <person name="Morin E."/>
            <person name="Martinez A.T."/>
            <person name="Baldrian P."/>
            <person name="Stursova M."/>
            <person name="Martinez M.J."/>
            <person name="Novotny C."/>
            <person name="Magnuson J.K."/>
            <person name="Spatafora J.W."/>
            <person name="Maurice S."/>
            <person name="Pangilinan J."/>
            <person name="Andreopoulos W."/>
            <person name="LaButti K."/>
            <person name="Hundley H."/>
            <person name="Na H."/>
            <person name="Kuo A."/>
            <person name="Barry K."/>
            <person name="Lipzen A."/>
            <person name="Henrissat B."/>
            <person name="Riley R."/>
            <person name="Ahrendt S."/>
            <person name="Nagy L.G."/>
            <person name="Grigoriev I.V."/>
            <person name="Martin F."/>
            <person name="Rosso M.N."/>
        </authorList>
    </citation>
    <scope>NUCLEOTIDE SEQUENCE [LARGE SCALE GENOMIC DNA]</scope>
    <source>
        <strain evidence="2 3">CIRM-BRFM 1785</strain>
    </source>
</reference>